<name>A0AAV3Z3C4_9GAST</name>
<evidence type="ECO:0000313" key="2">
    <source>
        <dbReference type="EMBL" id="GFN90390.1"/>
    </source>
</evidence>
<dbReference type="Proteomes" id="UP000735302">
    <property type="component" value="Unassembled WGS sequence"/>
</dbReference>
<reference evidence="2 3" key="1">
    <citation type="journal article" date="2021" name="Elife">
        <title>Chloroplast acquisition without the gene transfer in kleptoplastic sea slugs, Plakobranchus ocellatus.</title>
        <authorList>
            <person name="Maeda T."/>
            <person name="Takahashi S."/>
            <person name="Yoshida T."/>
            <person name="Shimamura S."/>
            <person name="Takaki Y."/>
            <person name="Nagai Y."/>
            <person name="Toyoda A."/>
            <person name="Suzuki Y."/>
            <person name="Arimoto A."/>
            <person name="Ishii H."/>
            <person name="Satoh N."/>
            <person name="Nishiyama T."/>
            <person name="Hasebe M."/>
            <person name="Maruyama T."/>
            <person name="Minagawa J."/>
            <person name="Obokata J."/>
            <person name="Shigenobu S."/>
        </authorList>
    </citation>
    <scope>NUCLEOTIDE SEQUENCE [LARGE SCALE GENOMIC DNA]</scope>
</reference>
<protein>
    <submittedName>
        <fullName evidence="2">Uncharacterized protein</fullName>
    </submittedName>
</protein>
<evidence type="ECO:0000256" key="1">
    <source>
        <dbReference type="SAM" id="MobiDB-lite"/>
    </source>
</evidence>
<evidence type="ECO:0000313" key="3">
    <source>
        <dbReference type="Proteomes" id="UP000735302"/>
    </source>
</evidence>
<accession>A0AAV3Z3C4</accession>
<keyword evidence="3" id="KW-1185">Reference proteome</keyword>
<proteinExistence type="predicted"/>
<comment type="caution">
    <text evidence="2">The sequence shown here is derived from an EMBL/GenBank/DDBJ whole genome shotgun (WGS) entry which is preliminary data.</text>
</comment>
<sequence>MIAEDCVMVEYFNIWSDIGGRVASEGDQKGGGMFKSQVMVYSPPPPPSPFSTVGVGGAVTNESALRSVGSLLSRVRPPPPASWPDRGPESL</sequence>
<feature type="region of interest" description="Disordered" evidence="1">
    <location>
        <begin position="72"/>
        <end position="91"/>
    </location>
</feature>
<dbReference type="AlphaFoldDB" id="A0AAV3Z3C4"/>
<gene>
    <name evidence="2" type="ORF">PoB_001689600</name>
</gene>
<organism evidence="2 3">
    <name type="scientific">Plakobranchus ocellatus</name>
    <dbReference type="NCBI Taxonomy" id="259542"/>
    <lineage>
        <taxon>Eukaryota</taxon>
        <taxon>Metazoa</taxon>
        <taxon>Spiralia</taxon>
        <taxon>Lophotrochozoa</taxon>
        <taxon>Mollusca</taxon>
        <taxon>Gastropoda</taxon>
        <taxon>Heterobranchia</taxon>
        <taxon>Euthyneura</taxon>
        <taxon>Panpulmonata</taxon>
        <taxon>Sacoglossa</taxon>
        <taxon>Placobranchoidea</taxon>
        <taxon>Plakobranchidae</taxon>
        <taxon>Plakobranchus</taxon>
    </lineage>
</organism>
<dbReference type="EMBL" id="BLXT01002034">
    <property type="protein sequence ID" value="GFN90390.1"/>
    <property type="molecule type" value="Genomic_DNA"/>
</dbReference>